<reference evidence="1 2" key="1">
    <citation type="submission" date="2018-01" db="EMBL/GenBank/DDBJ databases">
        <title>Genomic Sequence of Chromobacterium MWU13-2610 from wild cranberry bogs within the Cape Cod National Seashore.</title>
        <authorList>
            <person name="O'Hara-Hanley K."/>
            <person name="Soby S."/>
            <person name="Harrison A."/>
        </authorList>
    </citation>
    <scope>NUCLEOTIDE SEQUENCE [LARGE SCALE GENOMIC DNA]</scope>
    <source>
        <strain evidence="1 2">MWU13-2610</strain>
    </source>
</reference>
<dbReference type="Proteomes" id="UP000236416">
    <property type="component" value="Unassembled WGS sequence"/>
</dbReference>
<dbReference type="RefSeq" id="WP_233196501.1">
    <property type="nucleotide sequence ID" value="NZ_PPTF01000078.1"/>
</dbReference>
<dbReference type="AlphaFoldDB" id="A0A2K4MJ23"/>
<evidence type="ECO:0000313" key="1">
    <source>
        <dbReference type="EMBL" id="POA97097.1"/>
    </source>
</evidence>
<accession>A0A2K4MJ23</accession>
<keyword evidence="2" id="KW-1185">Reference proteome</keyword>
<dbReference type="EMBL" id="PPTF01000078">
    <property type="protein sequence ID" value="POA97097.1"/>
    <property type="molecule type" value="Genomic_DNA"/>
</dbReference>
<protein>
    <submittedName>
        <fullName evidence="1">Uncharacterized protein</fullName>
    </submittedName>
</protein>
<organism evidence="1 2">
    <name type="scientific">Chromobacterium sinusclupearum</name>
    <dbReference type="NCBI Taxonomy" id="2077146"/>
    <lineage>
        <taxon>Bacteria</taxon>
        <taxon>Pseudomonadati</taxon>
        <taxon>Pseudomonadota</taxon>
        <taxon>Betaproteobacteria</taxon>
        <taxon>Neisseriales</taxon>
        <taxon>Chromobacteriaceae</taxon>
        <taxon>Chromobacterium</taxon>
    </lineage>
</organism>
<feature type="non-terminal residue" evidence="1">
    <location>
        <position position="1"/>
    </location>
</feature>
<proteinExistence type="predicted"/>
<evidence type="ECO:0000313" key="2">
    <source>
        <dbReference type="Proteomes" id="UP000236416"/>
    </source>
</evidence>
<name>A0A2K4MJ23_9NEIS</name>
<sequence length="74" mass="8251">AATPPQTIARRMRPARQYATSVHAPQAIHLKYQKNTQLGYFAAALSGCKAENALNYWVSKKNLYMAKLGAVDVW</sequence>
<comment type="caution">
    <text evidence="1">The sequence shown here is derived from an EMBL/GenBank/DDBJ whole genome shotgun (WGS) entry which is preliminary data.</text>
</comment>
<gene>
    <name evidence="1" type="ORF">C2134_18030</name>
</gene>